<gene>
    <name evidence="3" type="ORF">SEMRO_1049_G235410.1</name>
</gene>
<feature type="region of interest" description="Disordered" evidence="1">
    <location>
        <begin position="327"/>
        <end position="419"/>
    </location>
</feature>
<comment type="caution">
    <text evidence="3">The sequence shown here is derived from an EMBL/GenBank/DDBJ whole genome shotgun (WGS) entry which is preliminary data.</text>
</comment>
<feature type="compositionally biased region" description="Polar residues" evidence="1">
    <location>
        <begin position="34"/>
        <end position="43"/>
    </location>
</feature>
<evidence type="ECO:0000313" key="4">
    <source>
        <dbReference type="Proteomes" id="UP001153069"/>
    </source>
</evidence>
<reference evidence="3" key="1">
    <citation type="submission" date="2020-06" db="EMBL/GenBank/DDBJ databases">
        <authorList>
            <consortium name="Plant Systems Biology data submission"/>
        </authorList>
    </citation>
    <scope>NUCLEOTIDE SEQUENCE</scope>
    <source>
        <strain evidence="3">D6</strain>
    </source>
</reference>
<proteinExistence type="predicted"/>
<keyword evidence="4" id="KW-1185">Reference proteome</keyword>
<protein>
    <submittedName>
        <fullName evidence="3">Uncharacterized protein</fullName>
    </submittedName>
</protein>
<dbReference type="EMBL" id="CAICTM010001047">
    <property type="protein sequence ID" value="CAB9519815.1"/>
    <property type="molecule type" value="Genomic_DNA"/>
</dbReference>
<name>A0A9N8EJV5_9STRA</name>
<dbReference type="OrthoDB" id="48977at2759"/>
<feature type="compositionally biased region" description="Polar residues" evidence="1">
    <location>
        <begin position="62"/>
        <end position="75"/>
    </location>
</feature>
<evidence type="ECO:0000256" key="1">
    <source>
        <dbReference type="SAM" id="MobiDB-lite"/>
    </source>
</evidence>
<feature type="region of interest" description="Disordered" evidence="1">
    <location>
        <begin position="33"/>
        <end position="101"/>
    </location>
</feature>
<feature type="chain" id="PRO_5040376789" evidence="2">
    <location>
        <begin position="26"/>
        <end position="503"/>
    </location>
</feature>
<feature type="compositionally biased region" description="Acidic residues" evidence="1">
    <location>
        <begin position="344"/>
        <end position="357"/>
    </location>
</feature>
<dbReference type="AlphaFoldDB" id="A0A9N8EJV5"/>
<evidence type="ECO:0000313" key="3">
    <source>
        <dbReference type="EMBL" id="CAB9519815.1"/>
    </source>
</evidence>
<dbReference type="Proteomes" id="UP001153069">
    <property type="component" value="Unassembled WGS sequence"/>
</dbReference>
<keyword evidence="2" id="KW-0732">Signal</keyword>
<sequence length="503" mass="53859">MKATPTRTILFICALLVLVVPSAAASRVKGLKGVSQSASSVQTRGLKKEKEEKAKKTKKAQGPSTRSCRSTTKPNEVTFECRSDTGDKKKAKGSEDPEQETRGIFLTPDEEIKDKIKYRVKTDKESIRVKIEYEKEVETIDTSTETETEFELTFDRVIEYVKSTREQVSGGAELSEAYDWDADEIVQTIPLRRWDDIPGITTASDDVFFFTASTTLPPQTGAMQPGTIQFNYTISQADLGEQITANSMKIDVRILNFPWTRDDSYVALMSTVESKKRVELEYDNDATVGKGKTKETEDVVISFSDELSDMGVSAFGAYTWAHEAEVTSDATVASARQGGRRDTEEEQEEVDGPEVVEDSSAKPGADPAGGPAGGPEPAGGPGPEPPAGPADGPEPPAGPADTPPGIADAVANGNGPAEVDVTTEGSTTIEVIATSPEATGTENKQSIAYSFVGDAAHSAKEIFWDPQAGVSYEEPVAESAAGRPMSTIGFVGSLAVALVYLAW</sequence>
<evidence type="ECO:0000256" key="2">
    <source>
        <dbReference type="SAM" id="SignalP"/>
    </source>
</evidence>
<feature type="signal peptide" evidence="2">
    <location>
        <begin position="1"/>
        <end position="25"/>
    </location>
</feature>
<feature type="compositionally biased region" description="Pro residues" evidence="1">
    <location>
        <begin position="378"/>
        <end position="402"/>
    </location>
</feature>
<organism evidence="3 4">
    <name type="scientific">Seminavis robusta</name>
    <dbReference type="NCBI Taxonomy" id="568900"/>
    <lineage>
        <taxon>Eukaryota</taxon>
        <taxon>Sar</taxon>
        <taxon>Stramenopiles</taxon>
        <taxon>Ochrophyta</taxon>
        <taxon>Bacillariophyta</taxon>
        <taxon>Bacillariophyceae</taxon>
        <taxon>Bacillariophycidae</taxon>
        <taxon>Naviculales</taxon>
        <taxon>Naviculaceae</taxon>
        <taxon>Seminavis</taxon>
    </lineage>
</organism>
<accession>A0A9N8EJV5</accession>
<feature type="compositionally biased region" description="Basic and acidic residues" evidence="1">
    <location>
        <begin position="79"/>
        <end position="101"/>
    </location>
</feature>